<sequence>MLCVLLVYMLFIGIHVDHISIMFGPHLDGASLHARRQHEKNLVKLARTRSDIVFLSQCKRLDIVPQGLRIRNPLKGDRDRTAQIAENICKTAFPATSKSCHTEGLQVSKKGDPEFPT</sequence>
<keyword evidence="3" id="KW-1185">Reference proteome</keyword>
<dbReference type="EMBL" id="JAIZAY010000002">
    <property type="protein sequence ID" value="KAJ8047155.1"/>
    <property type="molecule type" value="Genomic_DNA"/>
</dbReference>
<dbReference type="AlphaFoldDB" id="A0A9Q1CLK9"/>
<organism evidence="2 3">
    <name type="scientific">Holothuria leucospilota</name>
    <name type="common">Black long sea cucumber</name>
    <name type="synonym">Mertensiothuria leucospilota</name>
    <dbReference type="NCBI Taxonomy" id="206669"/>
    <lineage>
        <taxon>Eukaryota</taxon>
        <taxon>Metazoa</taxon>
        <taxon>Echinodermata</taxon>
        <taxon>Eleutherozoa</taxon>
        <taxon>Echinozoa</taxon>
        <taxon>Holothuroidea</taxon>
        <taxon>Aspidochirotacea</taxon>
        <taxon>Aspidochirotida</taxon>
        <taxon>Holothuriidae</taxon>
        <taxon>Holothuria</taxon>
    </lineage>
</organism>
<keyword evidence="1" id="KW-0732">Signal</keyword>
<gene>
    <name evidence="2" type="ORF">HOLleu_06074</name>
</gene>
<proteinExistence type="predicted"/>
<evidence type="ECO:0000256" key="1">
    <source>
        <dbReference type="SAM" id="SignalP"/>
    </source>
</evidence>
<feature type="chain" id="PRO_5040479110" evidence="1">
    <location>
        <begin position="17"/>
        <end position="117"/>
    </location>
</feature>
<evidence type="ECO:0000313" key="2">
    <source>
        <dbReference type="EMBL" id="KAJ8047155.1"/>
    </source>
</evidence>
<dbReference type="Proteomes" id="UP001152320">
    <property type="component" value="Chromosome 2"/>
</dbReference>
<feature type="signal peptide" evidence="1">
    <location>
        <begin position="1"/>
        <end position="16"/>
    </location>
</feature>
<name>A0A9Q1CLK9_HOLLE</name>
<evidence type="ECO:0000313" key="3">
    <source>
        <dbReference type="Proteomes" id="UP001152320"/>
    </source>
</evidence>
<comment type="caution">
    <text evidence="2">The sequence shown here is derived from an EMBL/GenBank/DDBJ whole genome shotgun (WGS) entry which is preliminary data.</text>
</comment>
<protein>
    <submittedName>
        <fullName evidence="2">Uncharacterized protein</fullName>
    </submittedName>
</protein>
<accession>A0A9Q1CLK9</accession>
<reference evidence="2" key="1">
    <citation type="submission" date="2021-10" db="EMBL/GenBank/DDBJ databases">
        <title>Tropical sea cucumber genome reveals ecological adaptation and Cuvierian tubules defense mechanism.</title>
        <authorList>
            <person name="Chen T."/>
        </authorList>
    </citation>
    <scope>NUCLEOTIDE SEQUENCE</scope>
    <source>
        <strain evidence="2">Nanhai2018</strain>
        <tissue evidence="2">Muscle</tissue>
    </source>
</reference>